<gene>
    <name evidence="15" type="ORF">ACFOGJ_12380</name>
</gene>
<dbReference type="PANTHER" id="PTHR45436:SF5">
    <property type="entry name" value="SENSOR HISTIDINE KINASE TRCS"/>
    <property type="match status" value="1"/>
</dbReference>
<keyword evidence="4" id="KW-0597">Phosphoprotein</keyword>
<feature type="compositionally biased region" description="Basic and acidic residues" evidence="11">
    <location>
        <begin position="23"/>
        <end position="36"/>
    </location>
</feature>
<evidence type="ECO:0000256" key="6">
    <source>
        <dbReference type="ARBA" id="ARBA00022692"/>
    </source>
</evidence>
<organism evidence="15 16">
    <name type="scientific">Marinibaculum pumilum</name>
    <dbReference type="NCBI Taxonomy" id="1766165"/>
    <lineage>
        <taxon>Bacteria</taxon>
        <taxon>Pseudomonadati</taxon>
        <taxon>Pseudomonadota</taxon>
        <taxon>Alphaproteobacteria</taxon>
        <taxon>Rhodospirillales</taxon>
        <taxon>Rhodospirillaceae</taxon>
        <taxon>Marinibaculum</taxon>
    </lineage>
</organism>
<feature type="domain" description="Histidine kinase" evidence="13">
    <location>
        <begin position="372"/>
        <end position="594"/>
    </location>
</feature>
<keyword evidence="8 12" id="KW-1133">Transmembrane helix</keyword>
<evidence type="ECO:0000256" key="9">
    <source>
        <dbReference type="ARBA" id="ARBA00023012"/>
    </source>
</evidence>
<dbReference type="Pfam" id="PF02518">
    <property type="entry name" value="HATPase_c"/>
    <property type="match status" value="1"/>
</dbReference>
<dbReference type="EMBL" id="JBHRTR010000027">
    <property type="protein sequence ID" value="MFC3228035.1"/>
    <property type="molecule type" value="Genomic_DNA"/>
</dbReference>
<sequence>MSRSDEAGTADPGGGASGSSMPGRRDRDAEEGEAPRRSAATTPARRLLSRILAINMLAPILLVGGLLYLDEYRDSLLEQNIRALIVQGELIAGALSEAAVSETDGRARIGAGRAEIQQLPSAGDPLDDQGAPGLNVAEARPIVRRIAAATDMDLRLFAADGALVADSRALIGSGRGVMALELPPPEADDADAVEGILQWLYDQYTLIFPTYENLPPRVQNIVDEATDYEEALYALDGEVATGLRAATDNRLVITVAIPVQGLRRIVGAVLLETDSRAIDDTVRQQRLNVLQLFVLVLALTVLLSVFLARTIARPVRRLARAAEQVHAGRGRRVVIPDFTGRGDEIGELSGSLRDMTDALYRRIDAIERFAADVAHELRNPLTSLRSAVETLELARSPEQKQRLMEIVYADVGRIDRLISDISDASRLDAELGRAEEEVVDINAMLSALAEVYRNTRGMEGPDGRRLDLQLPAEQLRVRGIEGRLGQVFRNLIDNALSFSPPQGVIAVRALRRDGRIVVSVQDQGPGIPPENIGRIFQRFFTERPPQETFGEHSGLGLAICKQIVEAMGGTIEAGNATDAGGNVLGARFVVTLPG</sequence>
<dbReference type="InterPro" id="IPR025919">
    <property type="entry name" value="Stimulus_sens_dom"/>
</dbReference>
<keyword evidence="9" id="KW-0902">Two-component regulatory system</keyword>
<dbReference type="RefSeq" id="WP_379900764.1">
    <property type="nucleotide sequence ID" value="NZ_JBHRTR010000027.1"/>
</dbReference>
<proteinExistence type="predicted"/>
<dbReference type="Pfam" id="PF13756">
    <property type="entry name" value="Stimulus_sens_1"/>
    <property type="match status" value="1"/>
</dbReference>
<dbReference type="InterPro" id="IPR005467">
    <property type="entry name" value="His_kinase_dom"/>
</dbReference>
<dbReference type="SUPFAM" id="SSF158472">
    <property type="entry name" value="HAMP domain-like"/>
    <property type="match status" value="1"/>
</dbReference>
<comment type="catalytic activity">
    <reaction evidence="1">
        <text>ATP + protein L-histidine = ADP + protein N-phospho-L-histidine.</text>
        <dbReference type="EC" id="2.7.13.3"/>
    </reaction>
</comment>
<dbReference type="Pfam" id="PF00672">
    <property type="entry name" value="HAMP"/>
    <property type="match status" value="1"/>
</dbReference>
<evidence type="ECO:0000313" key="15">
    <source>
        <dbReference type="EMBL" id="MFC3228035.1"/>
    </source>
</evidence>
<dbReference type="Pfam" id="PF00512">
    <property type="entry name" value="HisKA"/>
    <property type="match status" value="1"/>
</dbReference>
<comment type="subcellular location">
    <subcellularLocation>
        <location evidence="2">Membrane</location>
    </subcellularLocation>
</comment>
<evidence type="ECO:0000256" key="10">
    <source>
        <dbReference type="ARBA" id="ARBA00023136"/>
    </source>
</evidence>
<dbReference type="InterPro" id="IPR003660">
    <property type="entry name" value="HAMP_dom"/>
</dbReference>
<feature type="domain" description="HAMP" evidence="14">
    <location>
        <begin position="309"/>
        <end position="364"/>
    </location>
</feature>
<evidence type="ECO:0000256" key="3">
    <source>
        <dbReference type="ARBA" id="ARBA00012438"/>
    </source>
</evidence>
<dbReference type="InterPro" id="IPR050428">
    <property type="entry name" value="TCS_sensor_his_kinase"/>
</dbReference>
<dbReference type="Pfam" id="PF13755">
    <property type="entry name" value="Sensor_TM1"/>
    <property type="match status" value="1"/>
</dbReference>
<feature type="transmembrane region" description="Helical" evidence="12">
    <location>
        <begin position="289"/>
        <end position="308"/>
    </location>
</feature>
<dbReference type="PRINTS" id="PR00344">
    <property type="entry name" value="BCTRLSENSOR"/>
</dbReference>
<protein>
    <recommendedName>
        <fullName evidence="3">histidine kinase</fullName>
        <ecNumber evidence="3">2.7.13.3</ecNumber>
    </recommendedName>
</protein>
<dbReference type="InterPro" id="IPR036097">
    <property type="entry name" value="HisK_dim/P_sf"/>
</dbReference>
<dbReference type="InterPro" id="IPR004358">
    <property type="entry name" value="Sig_transdc_His_kin-like_C"/>
</dbReference>
<evidence type="ECO:0000256" key="5">
    <source>
        <dbReference type="ARBA" id="ARBA00022679"/>
    </source>
</evidence>
<dbReference type="Proteomes" id="UP001595528">
    <property type="component" value="Unassembled WGS sequence"/>
</dbReference>
<dbReference type="Gene3D" id="3.30.565.10">
    <property type="entry name" value="Histidine kinase-like ATPase, C-terminal domain"/>
    <property type="match status" value="1"/>
</dbReference>
<feature type="region of interest" description="Disordered" evidence="11">
    <location>
        <begin position="1"/>
        <end position="41"/>
    </location>
</feature>
<keyword evidence="10 12" id="KW-0472">Membrane</keyword>
<dbReference type="InterPro" id="IPR036890">
    <property type="entry name" value="HATPase_C_sf"/>
</dbReference>
<keyword evidence="5" id="KW-0808">Transferase</keyword>
<dbReference type="InterPro" id="IPR025908">
    <property type="entry name" value="Sensor_TM1"/>
</dbReference>
<feature type="transmembrane region" description="Helical" evidence="12">
    <location>
        <begin position="47"/>
        <end position="69"/>
    </location>
</feature>
<name>A0ABV7L0B4_9PROT</name>
<dbReference type="Gene3D" id="6.10.340.10">
    <property type="match status" value="1"/>
</dbReference>
<evidence type="ECO:0000313" key="16">
    <source>
        <dbReference type="Proteomes" id="UP001595528"/>
    </source>
</evidence>
<dbReference type="SMART" id="SM00304">
    <property type="entry name" value="HAMP"/>
    <property type="match status" value="1"/>
</dbReference>
<dbReference type="InterPro" id="IPR003661">
    <property type="entry name" value="HisK_dim/P_dom"/>
</dbReference>
<dbReference type="PROSITE" id="PS50109">
    <property type="entry name" value="HIS_KIN"/>
    <property type="match status" value="1"/>
</dbReference>
<evidence type="ECO:0000259" key="13">
    <source>
        <dbReference type="PROSITE" id="PS50109"/>
    </source>
</evidence>
<dbReference type="SMART" id="SM00387">
    <property type="entry name" value="HATPase_c"/>
    <property type="match status" value="1"/>
</dbReference>
<reference evidence="16" key="1">
    <citation type="journal article" date="2019" name="Int. J. Syst. Evol. Microbiol.">
        <title>The Global Catalogue of Microorganisms (GCM) 10K type strain sequencing project: providing services to taxonomists for standard genome sequencing and annotation.</title>
        <authorList>
            <consortium name="The Broad Institute Genomics Platform"/>
            <consortium name="The Broad Institute Genome Sequencing Center for Infectious Disease"/>
            <person name="Wu L."/>
            <person name="Ma J."/>
        </authorList>
    </citation>
    <scope>NUCLEOTIDE SEQUENCE [LARGE SCALE GENOMIC DNA]</scope>
    <source>
        <strain evidence="16">KCTC 42964</strain>
    </source>
</reference>
<dbReference type="SUPFAM" id="SSF55874">
    <property type="entry name" value="ATPase domain of HSP90 chaperone/DNA topoisomerase II/histidine kinase"/>
    <property type="match status" value="1"/>
</dbReference>
<dbReference type="InterPro" id="IPR003594">
    <property type="entry name" value="HATPase_dom"/>
</dbReference>
<dbReference type="Gene3D" id="1.10.287.130">
    <property type="match status" value="1"/>
</dbReference>
<accession>A0ABV7L0B4</accession>
<evidence type="ECO:0000256" key="2">
    <source>
        <dbReference type="ARBA" id="ARBA00004370"/>
    </source>
</evidence>
<dbReference type="CDD" id="cd06225">
    <property type="entry name" value="HAMP"/>
    <property type="match status" value="1"/>
</dbReference>
<dbReference type="PROSITE" id="PS50885">
    <property type="entry name" value="HAMP"/>
    <property type="match status" value="1"/>
</dbReference>
<dbReference type="EC" id="2.7.13.3" evidence="3"/>
<comment type="caution">
    <text evidence="15">The sequence shown here is derived from an EMBL/GenBank/DDBJ whole genome shotgun (WGS) entry which is preliminary data.</text>
</comment>
<evidence type="ECO:0000256" key="8">
    <source>
        <dbReference type="ARBA" id="ARBA00022989"/>
    </source>
</evidence>
<keyword evidence="6 12" id="KW-0812">Transmembrane</keyword>
<evidence type="ECO:0000256" key="7">
    <source>
        <dbReference type="ARBA" id="ARBA00022777"/>
    </source>
</evidence>
<evidence type="ECO:0000256" key="12">
    <source>
        <dbReference type="SAM" id="Phobius"/>
    </source>
</evidence>
<dbReference type="SUPFAM" id="SSF47384">
    <property type="entry name" value="Homodimeric domain of signal transducing histidine kinase"/>
    <property type="match status" value="1"/>
</dbReference>
<evidence type="ECO:0000256" key="1">
    <source>
        <dbReference type="ARBA" id="ARBA00000085"/>
    </source>
</evidence>
<dbReference type="PANTHER" id="PTHR45436">
    <property type="entry name" value="SENSOR HISTIDINE KINASE YKOH"/>
    <property type="match status" value="1"/>
</dbReference>
<evidence type="ECO:0000259" key="14">
    <source>
        <dbReference type="PROSITE" id="PS50885"/>
    </source>
</evidence>
<keyword evidence="16" id="KW-1185">Reference proteome</keyword>
<evidence type="ECO:0000256" key="4">
    <source>
        <dbReference type="ARBA" id="ARBA00022553"/>
    </source>
</evidence>
<keyword evidence="7" id="KW-0418">Kinase</keyword>
<dbReference type="CDD" id="cd00082">
    <property type="entry name" value="HisKA"/>
    <property type="match status" value="1"/>
</dbReference>
<dbReference type="SMART" id="SM00388">
    <property type="entry name" value="HisKA"/>
    <property type="match status" value="1"/>
</dbReference>
<evidence type="ECO:0000256" key="11">
    <source>
        <dbReference type="SAM" id="MobiDB-lite"/>
    </source>
</evidence>